<dbReference type="Pfam" id="PF14568">
    <property type="entry name" value="SUKH_6"/>
    <property type="match status" value="1"/>
</dbReference>
<keyword evidence="2" id="KW-1185">Reference proteome</keyword>
<dbReference type="Proteomes" id="UP001592531">
    <property type="component" value="Unassembled WGS sequence"/>
</dbReference>
<sequence length="201" mass="22896">MEIRAGGASSDDSMQRLTVLVPPPTAGGNSVDWAAASSTYEHAFPDDYRQFMASYGQGSFDNFLTVYPPMQEVYPNDRSATVLGLTADARSTGEEEDFAVPEQLIGWGLTQDSDLLCWRSVDQDPNRWTTVIWRRQWAPPDSWMEFDCGMVELLVRYVDRQIEYFSVPGLPYRGSRFLHTRDAQRFRRMRIDPWGPEPVAG</sequence>
<proteinExistence type="predicted"/>
<organism evidence="1 2">
    <name type="scientific">Streptacidiphilus cavernicola</name>
    <dbReference type="NCBI Taxonomy" id="3342716"/>
    <lineage>
        <taxon>Bacteria</taxon>
        <taxon>Bacillati</taxon>
        <taxon>Actinomycetota</taxon>
        <taxon>Actinomycetes</taxon>
        <taxon>Kitasatosporales</taxon>
        <taxon>Streptomycetaceae</taxon>
        <taxon>Streptacidiphilus</taxon>
    </lineage>
</organism>
<dbReference type="InterPro" id="IPR037883">
    <property type="entry name" value="Knr4/Smi1-like_sf"/>
</dbReference>
<reference evidence="1 2" key="1">
    <citation type="submission" date="2024-09" db="EMBL/GenBank/DDBJ databases">
        <authorList>
            <person name="Lee S.D."/>
        </authorList>
    </citation>
    <scope>NUCLEOTIDE SEQUENCE [LARGE SCALE GENOMIC DNA]</scope>
    <source>
        <strain evidence="1 2">N8-3</strain>
    </source>
</reference>
<evidence type="ECO:0000313" key="1">
    <source>
        <dbReference type="EMBL" id="MFC1420212.1"/>
    </source>
</evidence>
<dbReference type="EMBL" id="JBHFAB010000024">
    <property type="protein sequence ID" value="MFC1420212.1"/>
    <property type="molecule type" value="Genomic_DNA"/>
</dbReference>
<dbReference type="RefSeq" id="WP_380541007.1">
    <property type="nucleotide sequence ID" value="NZ_JBHFAB010000024.1"/>
</dbReference>
<dbReference type="Gene3D" id="3.40.1580.10">
    <property type="entry name" value="SMI1/KNR4-like"/>
    <property type="match status" value="1"/>
</dbReference>
<protein>
    <submittedName>
        <fullName evidence="1">SMI1/KNR4 family protein</fullName>
    </submittedName>
</protein>
<dbReference type="SUPFAM" id="SSF160631">
    <property type="entry name" value="SMI1/KNR4-like"/>
    <property type="match status" value="1"/>
</dbReference>
<name>A0ABV6W2J6_9ACTN</name>
<evidence type="ECO:0000313" key="2">
    <source>
        <dbReference type="Proteomes" id="UP001592531"/>
    </source>
</evidence>
<comment type="caution">
    <text evidence="1">The sequence shown here is derived from an EMBL/GenBank/DDBJ whole genome shotgun (WGS) entry which is preliminary data.</text>
</comment>
<gene>
    <name evidence="1" type="ORF">ACEZDE_26740</name>
</gene>
<accession>A0ABV6W2J6</accession>